<evidence type="ECO:0000313" key="5">
    <source>
        <dbReference type="Proteomes" id="UP000183015"/>
    </source>
</evidence>
<dbReference type="EMBL" id="FOAZ01000008">
    <property type="protein sequence ID" value="SEL43106.1"/>
    <property type="molecule type" value="Genomic_DNA"/>
</dbReference>
<dbReference type="SUPFAM" id="SSF46955">
    <property type="entry name" value="Putative DNA-binding domain"/>
    <property type="match status" value="1"/>
</dbReference>
<dbReference type="CDD" id="cd01109">
    <property type="entry name" value="HTH_YyaN"/>
    <property type="match status" value="1"/>
</dbReference>
<name>A0A1H7Q5G1_STRJI</name>
<dbReference type="eggNOG" id="COG0789">
    <property type="taxonomic scope" value="Bacteria"/>
</dbReference>
<dbReference type="Pfam" id="PF13411">
    <property type="entry name" value="MerR_1"/>
    <property type="match status" value="1"/>
</dbReference>
<dbReference type="PROSITE" id="PS50937">
    <property type="entry name" value="HTH_MERR_2"/>
    <property type="match status" value="1"/>
</dbReference>
<dbReference type="STRING" id="235985.SAMN05414137_108295"/>
<evidence type="ECO:0000313" key="4">
    <source>
        <dbReference type="EMBL" id="SEL43106.1"/>
    </source>
</evidence>
<dbReference type="InterPro" id="IPR009061">
    <property type="entry name" value="DNA-bd_dom_put_sf"/>
</dbReference>
<sequence>MAETTGLSVDTLRWYEREGLFPRVERDPNRRRRYTARHVRLLQMLVRLRRTGMPTKEVRQFSRLLGEGPSTHPERLAMLAAHRDRIVAQLAELQGDLAVLDEKVALYRQLIAQGLDCNGAPSTVTDADLDTVEF</sequence>
<dbReference type="AlphaFoldDB" id="A0A1H7Q5G1"/>
<dbReference type="GO" id="GO:0003677">
    <property type="term" value="F:DNA binding"/>
    <property type="evidence" value="ECO:0007669"/>
    <property type="project" value="UniProtKB-KW"/>
</dbReference>
<dbReference type="InterPro" id="IPR047057">
    <property type="entry name" value="MerR_fam"/>
</dbReference>
<protein>
    <submittedName>
        <fullName evidence="4">DNA-binding transcriptional regulator, MerR family</fullName>
    </submittedName>
</protein>
<keyword evidence="2" id="KW-0175">Coiled coil</keyword>
<keyword evidence="1 4" id="KW-0238">DNA-binding</keyword>
<proteinExistence type="predicted"/>
<gene>
    <name evidence="4" type="ORF">SAMN05414137_108295</name>
</gene>
<dbReference type="Gene3D" id="1.10.1660.10">
    <property type="match status" value="1"/>
</dbReference>
<dbReference type="Proteomes" id="UP000183015">
    <property type="component" value="Unassembled WGS sequence"/>
</dbReference>
<dbReference type="PANTHER" id="PTHR30204:SF98">
    <property type="entry name" value="HTH-TYPE TRANSCRIPTIONAL REGULATOR ADHR"/>
    <property type="match status" value="1"/>
</dbReference>
<organism evidence="4 5">
    <name type="scientific">Streptacidiphilus jiangxiensis</name>
    <dbReference type="NCBI Taxonomy" id="235985"/>
    <lineage>
        <taxon>Bacteria</taxon>
        <taxon>Bacillati</taxon>
        <taxon>Actinomycetota</taxon>
        <taxon>Actinomycetes</taxon>
        <taxon>Kitasatosporales</taxon>
        <taxon>Streptomycetaceae</taxon>
        <taxon>Streptacidiphilus</taxon>
    </lineage>
</organism>
<keyword evidence="5" id="KW-1185">Reference proteome</keyword>
<dbReference type="SMART" id="SM00422">
    <property type="entry name" value="HTH_MERR"/>
    <property type="match status" value="1"/>
</dbReference>
<feature type="coiled-coil region" evidence="2">
    <location>
        <begin position="83"/>
        <end position="110"/>
    </location>
</feature>
<dbReference type="GO" id="GO:0003700">
    <property type="term" value="F:DNA-binding transcription factor activity"/>
    <property type="evidence" value="ECO:0007669"/>
    <property type="project" value="InterPro"/>
</dbReference>
<evidence type="ECO:0000256" key="2">
    <source>
        <dbReference type="SAM" id="Coils"/>
    </source>
</evidence>
<accession>A0A1H7Q5G1</accession>
<evidence type="ECO:0000256" key="1">
    <source>
        <dbReference type="ARBA" id="ARBA00023125"/>
    </source>
</evidence>
<feature type="domain" description="HTH merR-type" evidence="3">
    <location>
        <begin position="1"/>
        <end position="64"/>
    </location>
</feature>
<dbReference type="InterPro" id="IPR000551">
    <property type="entry name" value="MerR-type_HTH_dom"/>
</dbReference>
<dbReference type="PANTHER" id="PTHR30204">
    <property type="entry name" value="REDOX-CYCLING DRUG-SENSING TRANSCRIPTIONAL ACTIVATOR SOXR"/>
    <property type="match status" value="1"/>
</dbReference>
<reference evidence="5" key="1">
    <citation type="submission" date="2016-10" db="EMBL/GenBank/DDBJ databases">
        <authorList>
            <person name="Varghese N."/>
        </authorList>
    </citation>
    <scope>NUCLEOTIDE SEQUENCE [LARGE SCALE GENOMIC DNA]</scope>
    <source>
        <strain evidence="5">DSM 45096 / BCRC 16803 / CGMCC 4.1857 / CIP 109030 / JCM 12277 / KCTC 19219 / NBRC 100920 / 33214</strain>
    </source>
</reference>
<evidence type="ECO:0000259" key="3">
    <source>
        <dbReference type="PROSITE" id="PS50937"/>
    </source>
</evidence>